<sequence>MYFVEGSFLDVLISVRDLVHKGFVLVSHPLGASIRMLFSPYRSIIVGEKVEEINIFSVEIIENSIISYKKHMEKRKVDWDNKEDYQLIDNELLGSTIKSLNSNSYESFI</sequence>
<dbReference type="EMBL" id="FQXR01000013">
    <property type="protein sequence ID" value="SHI13115.1"/>
    <property type="molecule type" value="Genomic_DNA"/>
</dbReference>
<name>A0A1M5YM14_9FIRM</name>
<dbReference type="Proteomes" id="UP000184389">
    <property type="component" value="Unassembled WGS sequence"/>
</dbReference>
<proteinExistence type="predicted"/>
<evidence type="ECO:0000313" key="1">
    <source>
        <dbReference type="EMBL" id="SHI13115.1"/>
    </source>
</evidence>
<gene>
    <name evidence="1" type="ORF">SAMN02745180_02296</name>
</gene>
<dbReference type="STRING" id="1123281.SAMN02745180_02296"/>
<reference evidence="1 2" key="1">
    <citation type="submission" date="2016-11" db="EMBL/GenBank/DDBJ databases">
        <authorList>
            <person name="Jaros S."/>
            <person name="Januszkiewicz K."/>
            <person name="Wedrychowicz H."/>
        </authorList>
    </citation>
    <scope>NUCLEOTIDE SEQUENCE [LARGE SCALE GENOMIC DNA]</scope>
    <source>
        <strain evidence="1 2">DSM 13106</strain>
    </source>
</reference>
<protein>
    <submittedName>
        <fullName evidence="1">Uncharacterized protein</fullName>
    </submittedName>
</protein>
<dbReference type="AlphaFoldDB" id="A0A1M5YM14"/>
<accession>A0A1M5YM14</accession>
<dbReference type="InterPro" id="IPR047735">
    <property type="entry name" value="GrdX-like"/>
</dbReference>
<evidence type="ECO:0000313" key="2">
    <source>
        <dbReference type="Proteomes" id="UP000184389"/>
    </source>
</evidence>
<dbReference type="NCBIfam" id="NF038093">
    <property type="entry name" value="GrdX"/>
    <property type="match status" value="1"/>
</dbReference>
<keyword evidence="2" id="KW-1185">Reference proteome</keyword>
<organism evidence="1 2">
    <name type="scientific">Sporanaerobacter acetigenes DSM 13106</name>
    <dbReference type="NCBI Taxonomy" id="1123281"/>
    <lineage>
        <taxon>Bacteria</taxon>
        <taxon>Bacillati</taxon>
        <taxon>Bacillota</taxon>
        <taxon>Tissierellia</taxon>
        <taxon>Tissierellales</taxon>
        <taxon>Sporanaerobacteraceae</taxon>
        <taxon>Sporanaerobacter</taxon>
    </lineage>
</organism>